<sequence>SGGARDPPEGSLTLLCRASGFDFGKFSMSWIRQSPGKGLEWVAEIRDNGSRAWHASSVKGRASISRDNGQSSVTLSMSGLTDQDSGLYFCAKT</sequence>
<gene>
    <name evidence="5" type="primary">Ighv37</name>
    <name evidence="5" type="ORF">TOXRED_R07032</name>
</gene>
<dbReference type="PROSITE" id="PS50835">
    <property type="entry name" value="IG_LIKE"/>
    <property type="match status" value="1"/>
</dbReference>
<accession>A0A7K5J4C7</accession>
<organism evidence="5 6">
    <name type="scientific">Toxostoma redivivum</name>
    <name type="common">California thrasher</name>
    <dbReference type="NCBI Taxonomy" id="99882"/>
    <lineage>
        <taxon>Eukaryota</taxon>
        <taxon>Metazoa</taxon>
        <taxon>Chordata</taxon>
        <taxon>Craniata</taxon>
        <taxon>Vertebrata</taxon>
        <taxon>Euteleostomi</taxon>
        <taxon>Archelosauria</taxon>
        <taxon>Archosauria</taxon>
        <taxon>Dinosauria</taxon>
        <taxon>Saurischia</taxon>
        <taxon>Theropoda</taxon>
        <taxon>Coelurosauria</taxon>
        <taxon>Aves</taxon>
        <taxon>Neognathae</taxon>
        <taxon>Neoaves</taxon>
        <taxon>Telluraves</taxon>
        <taxon>Australaves</taxon>
        <taxon>Passeriformes</taxon>
        <taxon>Mimidae</taxon>
        <taxon>Toxostoma</taxon>
    </lineage>
</organism>
<dbReference type="InterPro" id="IPR007110">
    <property type="entry name" value="Ig-like_dom"/>
</dbReference>
<evidence type="ECO:0000259" key="4">
    <source>
        <dbReference type="PROSITE" id="PS50835"/>
    </source>
</evidence>
<dbReference type="InterPro" id="IPR013783">
    <property type="entry name" value="Ig-like_fold"/>
</dbReference>
<comment type="caution">
    <text evidence="5">The sequence shown here is derived from an EMBL/GenBank/DDBJ whole genome shotgun (WGS) entry which is preliminary data.</text>
</comment>
<evidence type="ECO:0000256" key="3">
    <source>
        <dbReference type="ARBA" id="ARBA00043265"/>
    </source>
</evidence>
<dbReference type="PANTHER" id="PTHR23266">
    <property type="entry name" value="IMMUNOGLOBULIN HEAVY CHAIN"/>
    <property type="match status" value="1"/>
</dbReference>
<dbReference type="InterPro" id="IPR050199">
    <property type="entry name" value="IgHV"/>
</dbReference>
<feature type="domain" description="Ig-like" evidence="4">
    <location>
        <begin position="1"/>
        <end position="93"/>
    </location>
</feature>
<dbReference type="GO" id="GO:0005576">
    <property type="term" value="C:extracellular region"/>
    <property type="evidence" value="ECO:0007669"/>
    <property type="project" value="UniProtKB-ARBA"/>
</dbReference>
<evidence type="ECO:0000313" key="5">
    <source>
        <dbReference type="EMBL" id="NWS88749.1"/>
    </source>
</evidence>
<evidence type="ECO:0000313" key="6">
    <source>
        <dbReference type="Proteomes" id="UP000523146"/>
    </source>
</evidence>
<feature type="non-terminal residue" evidence="5">
    <location>
        <position position="93"/>
    </location>
</feature>
<dbReference type="EMBL" id="VXBI01009908">
    <property type="protein sequence ID" value="NWS88749.1"/>
    <property type="molecule type" value="Genomic_DNA"/>
</dbReference>
<dbReference type="AlphaFoldDB" id="A0A7K5J4C7"/>
<feature type="non-terminal residue" evidence="5">
    <location>
        <position position="1"/>
    </location>
</feature>
<keyword evidence="6" id="KW-1185">Reference proteome</keyword>
<dbReference type="GO" id="GO:0002250">
    <property type="term" value="P:adaptive immune response"/>
    <property type="evidence" value="ECO:0007669"/>
    <property type="project" value="UniProtKB-KW"/>
</dbReference>
<dbReference type="Gene3D" id="2.60.40.10">
    <property type="entry name" value="Immunoglobulins"/>
    <property type="match status" value="1"/>
</dbReference>
<dbReference type="InterPro" id="IPR013106">
    <property type="entry name" value="Ig_V-set"/>
</dbReference>
<name>A0A7K5J4C7_TOXRE</name>
<keyword evidence="3" id="KW-1280">Immunoglobulin</keyword>
<dbReference type="InterPro" id="IPR036179">
    <property type="entry name" value="Ig-like_dom_sf"/>
</dbReference>
<reference evidence="5 6" key="1">
    <citation type="submission" date="2019-09" db="EMBL/GenBank/DDBJ databases">
        <title>Bird 10,000 Genomes (B10K) Project - Family phase.</title>
        <authorList>
            <person name="Zhang G."/>
        </authorList>
    </citation>
    <scope>NUCLEOTIDE SEQUENCE [LARGE SCALE GENOMIC DNA]</scope>
    <source>
        <strain evidence="5">B10K-DU-002-15</strain>
        <tissue evidence="5">Muscle</tissue>
    </source>
</reference>
<proteinExistence type="predicted"/>
<dbReference type="SUPFAM" id="SSF48726">
    <property type="entry name" value="Immunoglobulin"/>
    <property type="match status" value="1"/>
</dbReference>
<dbReference type="Pfam" id="PF07686">
    <property type="entry name" value="V-set"/>
    <property type="match status" value="1"/>
</dbReference>
<dbReference type="Proteomes" id="UP000523146">
    <property type="component" value="Unassembled WGS sequence"/>
</dbReference>
<dbReference type="SMART" id="SM00406">
    <property type="entry name" value="IGv"/>
    <property type="match status" value="1"/>
</dbReference>
<keyword evidence="2" id="KW-1064">Adaptive immunity</keyword>
<keyword evidence="1" id="KW-0391">Immunity</keyword>
<protein>
    <submittedName>
        <fullName evidence="5">HV307 protein</fullName>
    </submittedName>
</protein>
<dbReference type="GO" id="GO:0019814">
    <property type="term" value="C:immunoglobulin complex"/>
    <property type="evidence" value="ECO:0007669"/>
    <property type="project" value="UniProtKB-KW"/>
</dbReference>
<evidence type="ECO:0000256" key="2">
    <source>
        <dbReference type="ARBA" id="ARBA00023130"/>
    </source>
</evidence>
<evidence type="ECO:0000256" key="1">
    <source>
        <dbReference type="ARBA" id="ARBA00022859"/>
    </source>
</evidence>